<dbReference type="Pfam" id="PF13302">
    <property type="entry name" value="Acetyltransf_3"/>
    <property type="match status" value="1"/>
</dbReference>
<dbReference type="GeneID" id="73043475"/>
<dbReference type="InterPro" id="IPR000182">
    <property type="entry name" value="GNAT_dom"/>
</dbReference>
<dbReference type="Proteomes" id="UP001595945">
    <property type="component" value="Unassembled WGS sequence"/>
</dbReference>
<keyword evidence="6" id="KW-1185">Reference proteome</keyword>
<dbReference type="EMBL" id="JBHSHT010000002">
    <property type="protein sequence ID" value="MFC4825798.1"/>
    <property type="molecule type" value="Genomic_DNA"/>
</dbReference>
<comment type="similarity">
    <text evidence="3">Belongs to the acetyltransferase family. RimJ subfamily.</text>
</comment>
<reference evidence="5 6" key="1">
    <citation type="journal article" date="2019" name="Int. J. Syst. Evol. Microbiol.">
        <title>The Global Catalogue of Microorganisms (GCM) 10K type strain sequencing project: providing services to taxonomists for standard genome sequencing and annotation.</title>
        <authorList>
            <consortium name="The Broad Institute Genomics Platform"/>
            <consortium name="The Broad Institute Genome Sequencing Center for Infectious Disease"/>
            <person name="Wu L."/>
            <person name="Ma J."/>
        </authorList>
    </citation>
    <scope>NUCLEOTIDE SEQUENCE [LARGE SCALE GENOMIC DNA]</scope>
    <source>
        <strain evidence="5 6">XZYJ18</strain>
    </source>
</reference>
<name>A0ABD5Q542_9EURY</name>
<feature type="domain" description="N-acetyltransferase" evidence="4">
    <location>
        <begin position="12"/>
        <end position="187"/>
    </location>
</feature>
<sequence>MPGPTFLEGDRVTLRVPDETDLTFLLEHENDPDVRATRSVSLPKGPDDVRRRFGGTLGRNDDTLALVVHADGAPESEATDSPDDSAADRVGHVYLLRERPNDRTYRRAELAYWVAPDEQGNGYATDAARTVLDHGFDRLGLNKVTAEAFASNEASARVLEKLGFAEEGVFREEAFVGGEFRDVIRFGLLADEWRDIER</sequence>
<evidence type="ECO:0000259" key="4">
    <source>
        <dbReference type="PROSITE" id="PS51186"/>
    </source>
</evidence>
<accession>A0ABD5Q542</accession>
<evidence type="ECO:0000256" key="1">
    <source>
        <dbReference type="ARBA" id="ARBA00022679"/>
    </source>
</evidence>
<evidence type="ECO:0000256" key="3">
    <source>
        <dbReference type="ARBA" id="ARBA00038502"/>
    </source>
</evidence>
<dbReference type="EC" id="2.3.-.-" evidence="5"/>
<dbReference type="AlphaFoldDB" id="A0ABD5Q542"/>
<dbReference type="SUPFAM" id="SSF55729">
    <property type="entry name" value="Acyl-CoA N-acyltransferases (Nat)"/>
    <property type="match status" value="1"/>
</dbReference>
<dbReference type="Gene3D" id="3.40.630.30">
    <property type="match status" value="1"/>
</dbReference>
<evidence type="ECO:0000313" key="5">
    <source>
        <dbReference type="EMBL" id="MFC4825798.1"/>
    </source>
</evidence>
<dbReference type="GO" id="GO:0016746">
    <property type="term" value="F:acyltransferase activity"/>
    <property type="evidence" value="ECO:0007669"/>
    <property type="project" value="UniProtKB-KW"/>
</dbReference>
<proteinExistence type="inferred from homology"/>
<keyword evidence="2 5" id="KW-0012">Acyltransferase</keyword>
<dbReference type="InterPro" id="IPR051531">
    <property type="entry name" value="N-acetyltransferase"/>
</dbReference>
<dbReference type="RefSeq" id="WP_254268573.1">
    <property type="nucleotide sequence ID" value="NZ_CP100400.1"/>
</dbReference>
<keyword evidence="1 5" id="KW-0808">Transferase</keyword>
<evidence type="ECO:0000256" key="2">
    <source>
        <dbReference type="ARBA" id="ARBA00023315"/>
    </source>
</evidence>
<dbReference type="PROSITE" id="PS51186">
    <property type="entry name" value="GNAT"/>
    <property type="match status" value="1"/>
</dbReference>
<gene>
    <name evidence="5" type="ORF">ACFO9K_16200</name>
</gene>
<dbReference type="PANTHER" id="PTHR43792:SF8">
    <property type="entry name" value="[RIBOSOMAL PROTEIN US5]-ALANINE N-ACETYLTRANSFERASE"/>
    <property type="match status" value="1"/>
</dbReference>
<organism evidence="5 6">
    <name type="scientific">Halorussus aquaticus</name>
    <dbReference type="NCBI Taxonomy" id="2953748"/>
    <lineage>
        <taxon>Archaea</taxon>
        <taxon>Methanobacteriati</taxon>
        <taxon>Methanobacteriota</taxon>
        <taxon>Stenosarchaea group</taxon>
        <taxon>Halobacteria</taxon>
        <taxon>Halobacteriales</taxon>
        <taxon>Haladaptataceae</taxon>
        <taxon>Halorussus</taxon>
    </lineage>
</organism>
<evidence type="ECO:0000313" key="6">
    <source>
        <dbReference type="Proteomes" id="UP001595945"/>
    </source>
</evidence>
<comment type="caution">
    <text evidence="5">The sequence shown here is derived from an EMBL/GenBank/DDBJ whole genome shotgun (WGS) entry which is preliminary data.</text>
</comment>
<protein>
    <submittedName>
        <fullName evidence="5">GNAT family N-acetyltransferase</fullName>
        <ecNumber evidence="5">2.3.-.-</ecNumber>
    </submittedName>
</protein>
<dbReference type="InterPro" id="IPR016181">
    <property type="entry name" value="Acyl_CoA_acyltransferase"/>
</dbReference>
<dbReference type="PANTHER" id="PTHR43792">
    <property type="entry name" value="GNAT FAMILY, PUTATIVE (AFU_ORTHOLOGUE AFUA_3G00765)-RELATED-RELATED"/>
    <property type="match status" value="1"/>
</dbReference>